<accession>A0A183BGI3</accession>
<reference evidence="2 3" key="2">
    <citation type="submission" date="2018-11" db="EMBL/GenBank/DDBJ databases">
        <authorList>
            <consortium name="Pathogen Informatics"/>
        </authorList>
    </citation>
    <scope>NUCLEOTIDE SEQUENCE [LARGE SCALE GENOMIC DNA]</scope>
    <source>
        <strain evidence="2 3">Egypt</strain>
    </source>
</reference>
<evidence type="ECO:0000313" key="4">
    <source>
        <dbReference type="WBParaSite" id="ECPE_0001836801-mRNA-1"/>
    </source>
</evidence>
<dbReference type="EMBL" id="UZAN01077096">
    <property type="protein sequence ID" value="VDP96091.1"/>
    <property type="molecule type" value="Genomic_DNA"/>
</dbReference>
<feature type="compositionally biased region" description="Low complexity" evidence="1">
    <location>
        <begin position="73"/>
        <end position="88"/>
    </location>
</feature>
<dbReference type="WBParaSite" id="ECPE_0001836801-mRNA-1">
    <property type="protein sequence ID" value="ECPE_0001836801-mRNA-1"/>
    <property type="gene ID" value="ECPE_0001836801"/>
</dbReference>
<sequence>MFFNPSIGSIVNYPLGRYTNEAMTAIAMVLSSSVLTRVDPRLARMIAHSPGYLDMAHFGLRSAPPSTSSTMNTGPGSSGYQSGSAGAAGSSTTRLSGLIHSNLSYSGGTRLVAYNAQYELAKSYPALLVIPAVSFPG</sequence>
<evidence type="ECO:0000313" key="2">
    <source>
        <dbReference type="EMBL" id="VDP96091.1"/>
    </source>
</evidence>
<name>A0A183BGI3_9TREM</name>
<gene>
    <name evidence="2" type="ORF">ECPE_LOCUS18318</name>
</gene>
<dbReference type="AlphaFoldDB" id="A0A183BGI3"/>
<organism evidence="4">
    <name type="scientific">Echinostoma caproni</name>
    <dbReference type="NCBI Taxonomy" id="27848"/>
    <lineage>
        <taxon>Eukaryota</taxon>
        <taxon>Metazoa</taxon>
        <taxon>Spiralia</taxon>
        <taxon>Lophotrochozoa</taxon>
        <taxon>Platyhelminthes</taxon>
        <taxon>Trematoda</taxon>
        <taxon>Digenea</taxon>
        <taxon>Plagiorchiida</taxon>
        <taxon>Echinostomata</taxon>
        <taxon>Echinostomatoidea</taxon>
        <taxon>Echinostomatidae</taxon>
        <taxon>Echinostoma</taxon>
    </lineage>
</organism>
<evidence type="ECO:0000256" key="1">
    <source>
        <dbReference type="SAM" id="MobiDB-lite"/>
    </source>
</evidence>
<keyword evidence="3" id="KW-1185">Reference proteome</keyword>
<reference evidence="4" key="1">
    <citation type="submission" date="2016-06" db="UniProtKB">
        <authorList>
            <consortium name="WormBaseParasite"/>
        </authorList>
    </citation>
    <scope>IDENTIFICATION</scope>
</reference>
<dbReference type="Proteomes" id="UP000272942">
    <property type="component" value="Unassembled WGS sequence"/>
</dbReference>
<proteinExistence type="predicted"/>
<feature type="region of interest" description="Disordered" evidence="1">
    <location>
        <begin position="64"/>
        <end position="88"/>
    </location>
</feature>
<evidence type="ECO:0000313" key="3">
    <source>
        <dbReference type="Proteomes" id="UP000272942"/>
    </source>
</evidence>
<protein>
    <submittedName>
        <fullName evidence="4">Beta-lactamase domain-containing protein</fullName>
    </submittedName>
</protein>